<name>A0A1U9MJZ6_9HYPH</name>
<protein>
    <submittedName>
        <fullName evidence="1">Uncharacterized protein</fullName>
    </submittedName>
</protein>
<dbReference type="EMBL" id="CP015625">
    <property type="protein sequence ID" value="AQT48002.1"/>
    <property type="molecule type" value="Genomic_DNA"/>
</dbReference>
<evidence type="ECO:0000313" key="1">
    <source>
        <dbReference type="EMBL" id="AQT48002.1"/>
    </source>
</evidence>
<reference evidence="1 2" key="1">
    <citation type="submission" date="2016-11" db="EMBL/GenBank/DDBJ databases">
        <title>Comparative genomics of Bartonella apis.</title>
        <authorList>
            <person name="Engel P."/>
        </authorList>
    </citation>
    <scope>NUCLEOTIDE SEQUENCE [LARGE SCALE GENOMIC DNA]</scope>
    <source>
        <strain evidence="1 2">BBC0122</strain>
    </source>
</reference>
<proteinExistence type="predicted"/>
<evidence type="ECO:0000313" key="2">
    <source>
        <dbReference type="Proteomes" id="UP000189632"/>
    </source>
</evidence>
<dbReference type="KEGG" id="bapi:BBC0122_019070"/>
<accession>A0A1U9MJZ6</accession>
<sequence>MSRLKTDNNGYYTIKHSDGRITKIRLNENLTTGMVNIISIDFPHGGLTIKLEDLVDEKLSSTVELCKEDLETLLLSFQDDTSIC</sequence>
<keyword evidence="2" id="KW-1185">Reference proteome</keyword>
<dbReference type="Proteomes" id="UP000189632">
    <property type="component" value="Chromosome"/>
</dbReference>
<dbReference type="AlphaFoldDB" id="A0A1U9MJZ6"/>
<dbReference type="RefSeq" id="WP_077993461.1">
    <property type="nucleotide sequence ID" value="NZ_CAXUOT020000003.1"/>
</dbReference>
<organism evidence="1 2">
    <name type="scientific">Bartonella choladocola</name>
    <dbReference type="NCBI Taxonomy" id="2750995"/>
    <lineage>
        <taxon>Bacteria</taxon>
        <taxon>Pseudomonadati</taxon>
        <taxon>Pseudomonadota</taxon>
        <taxon>Alphaproteobacteria</taxon>
        <taxon>Hyphomicrobiales</taxon>
        <taxon>Bartonellaceae</taxon>
        <taxon>Bartonella</taxon>
    </lineage>
</organism>
<gene>
    <name evidence="1" type="ORF">BBC0122_019070</name>
</gene>